<protein>
    <submittedName>
        <fullName evidence="1">Uncharacterized protein</fullName>
    </submittedName>
</protein>
<proteinExistence type="predicted"/>
<reference evidence="1 2" key="1">
    <citation type="submission" date="2015-01" db="EMBL/GenBank/DDBJ databases">
        <title>Genome Sequencing of Rickettsiales.</title>
        <authorList>
            <person name="Daugherty S.C."/>
            <person name="Su Q."/>
            <person name="Abolude K."/>
            <person name="Beier-Sexton M."/>
            <person name="Carlyon J.A."/>
            <person name="Carter R."/>
            <person name="Day N.P."/>
            <person name="Dumler S.J."/>
            <person name="Dyachenko V."/>
            <person name="Godinez A."/>
            <person name="Kurtti T.J."/>
            <person name="Lichay M."/>
            <person name="Mullins K.E."/>
            <person name="Ott S."/>
            <person name="Pappas-Brown V."/>
            <person name="Paris D.H."/>
            <person name="Patel P."/>
            <person name="Richards A.L."/>
            <person name="Sadzewicz L."/>
            <person name="Sears K."/>
            <person name="Seidman D."/>
            <person name="Sengamalay N."/>
            <person name="Stenos J."/>
            <person name="Tallon L.J."/>
            <person name="Vincent G."/>
            <person name="Fraser C.M."/>
            <person name="Munderloh U."/>
            <person name="Dunning-Hotopp J.C."/>
        </authorList>
    </citation>
    <scope>NUCLEOTIDE SEQUENCE [LARGE SCALE GENOMIC DNA]</scope>
    <source>
        <strain evidence="1 2">Ac/Pa</strain>
    </source>
</reference>
<evidence type="ECO:0000313" key="1">
    <source>
        <dbReference type="EMBL" id="KJV61982.1"/>
    </source>
</evidence>
<dbReference type="RefSeq" id="WP_045800282.1">
    <property type="nucleotide sequence ID" value="NZ_LANR01000001.1"/>
</dbReference>
<evidence type="ECO:0000313" key="2">
    <source>
        <dbReference type="Proteomes" id="UP000033556"/>
    </source>
</evidence>
<keyword evidence="2" id="KW-1185">Reference proteome</keyword>
<dbReference type="AlphaFoldDB" id="A0A0F3N2P4"/>
<name>A0A0F3N2P4_RICAM</name>
<organism evidence="1 2">
    <name type="scientific">Rickettsia amblyommatis str. Ac/Pa</name>
    <dbReference type="NCBI Taxonomy" id="1359164"/>
    <lineage>
        <taxon>Bacteria</taxon>
        <taxon>Pseudomonadati</taxon>
        <taxon>Pseudomonadota</taxon>
        <taxon>Alphaproteobacteria</taxon>
        <taxon>Rickettsiales</taxon>
        <taxon>Rickettsiaceae</taxon>
        <taxon>Rickettsieae</taxon>
        <taxon>Rickettsia</taxon>
        <taxon>spotted fever group</taxon>
    </lineage>
</organism>
<dbReference type="EMBL" id="LANR01000001">
    <property type="protein sequence ID" value="KJV61982.1"/>
    <property type="molecule type" value="Genomic_DNA"/>
</dbReference>
<accession>A0A0F3N2P4</accession>
<dbReference type="PATRIC" id="fig|1359164.3.peg.989"/>
<comment type="caution">
    <text evidence="1">The sequence shown here is derived from an EMBL/GenBank/DDBJ whole genome shotgun (WGS) entry which is preliminary data.</text>
</comment>
<dbReference type="Proteomes" id="UP000033556">
    <property type="component" value="Unassembled WGS sequence"/>
</dbReference>
<gene>
    <name evidence="1" type="ORF">APHACPA_1000</name>
</gene>
<sequence length="87" mass="9836">MDNNFPYFYSSTKKIESIAAFFNNDTQSLEYKAFKTLLSLHPSFKITGSDIILKAVATSKETEETLNITFDMKSTKTTLIGLKLQSK</sequence>